<keyword evidence="2" id="KW-1185">Reference proteome</keyword>
<accession>A0AAD4U437</accession>
<evidence type="ECO:0000313" key="2">
    <source>
        <dbReference type="Proteomes" id="UP001214576"/>
    </source>
</evidence>
<name>A0AAD4U437_OVIAM</name>
<reference evidence="1" key="1">
    <citation type="submission" date="2022-03" db="EMBL/GenBank/DDBJ databases">
        <title>Genomic analyses of argali, domestic sheep and their hybrids provide insights into chromosomal evolution, heterosis and genetic basis of agronomic traits.</title>
        <authorList>
            <person name="Li M."/>
        </authorList>
    </citation>
    <scope>NUCLEOTIDE SEQUENCE</scope>
    <source>
        <strain evidence="1">CAU-MHL-2022a</strain>
        <tissue evidence="1">Skin</tissue>
    </source>
</reference>
<dbReference type="Proteomes" id="UP001214576">
    <property type="component" value="Unassembled WGS sequence"/>
</dbReference>
<gene>
    <name evidence="1" type="ORF">MG293_011529</name>
</gene>
<comment type="caution">
    <text evidence="1">The sequence shown here is derived from an EMBL/GenBank/DDBJ whole genome shotgun (WGS) entry which is preliminary data.</text>
</comment>
<dbReference type="EMBL" id="JAKZEL010000013">
    <property type="protein sequence ID" value="KAI4538126.1"/>
    <property type="molecule type" value="Genomic_DNA"/>
</dbReference>
<proteinExistence type="predicted"/>
<dbReference type="AlphaFoldDB" id="A0AAD4U437"/>
<sequence length="438" mass="48394">MFNARLELPPCSGLSVMIDARFLKEKEEYCPKFIKFIIRKLSGGCNVLIVTTTTDVICYFNSPSMGLAPGHILDVVETWCRNILPPHKPLAVLPFLLPKQGLPSQPKQAKCLRCAGHQVGAISWPDEHCSRHLGPRHLPTVLHGGKGMTLKLPYEKNVACESRTPNNFIITLRFPELHVFIEVNNGGIMNDIHYLLYNTQPLKVTTAIIFTSFLTYTHRAAQVCARYLLQISPPTSCQRKACCYPTEAHDSAGPFGGITITGSGSDDKASNAEHRPGSMVPPGKRVQTCNVVIWTGRRLQSAPEGGLRPGRDRSGGKDADVDAAPCAVCTVTLWTECQESWGFDLGASYQTVKPSMTALVLGFLYIRMLRHKRRCAGMYQKRQLTEMKVKEVSPGDNKENVIFLVTFLWPPGGPGFFPISFISNFVSLAGMQGTQGWD</sequence>
<evidence type="ECO:0000313" key="1">
    <source>
        <dbReference type="EMBL" id="KAI4538126.1"/>
    </source>
</evidence>
<protein>
    <submittedName>
        <fullName evidence="1">Uncharacterized protein</fullName>
    </submittedName>
</protein>
<organism evidence="1 2">
    <name type="scientific">Ovis ammon polii</name>
    <dbReference type="NCBI Taxonomy" id="230172"/>
    <lineage>
        <taxon>Eukaryota</taxon>
        <taxon>Metazoa</taxon>
        <taxon>Chordata</taxon>
        <taxon>Craniata</taxon>
        <taxon>Vertebrata</taxon>
        <taxon>Euteleostomi</taxon>
        <taxon>Mammalia</taxon>
        <taxon>Eutheria</taxon>
        <taxon>Laurasiatheria</taxon>
        <taxon>Artiodactyla</taxon>
        <taxon>Ruminantia</taxon>
        <taxon>Pecora</taxon>
        <taxon>Bovidae</taxon>
        <taxon>Caprinae</taxon>
        <taxon>Ovis</taxon>
    </lineage>
</organism>